<evidence type="ECO:0000313" key="2">
    <source>
        <dbReference type="EMBL" id="TDX86660.1"/>
    </source>
</evidence>
<evidence type="ECO:0000313" key="3">
    <source>
        <dbReference type="Proteomes" id="UP000295313"/>
    </source>
</evidence>
<sequence>MKKVFKKYLFSLFLTPLLLLIIFYFLSAKGAVGTYGVNKTINFGGIDIDGILRNPIYTGSFFLFTYPIYLLSYFIIFLIGRFTDFLYSIVHFIIFILNYILLSNNSENRILIPFTIFGFMFFILNIFKTIKKPSTINQQLSPK</sequence>
<dbReference type="EMBL" id="SOEO01000001">
    <property type="protein sequence ID" value="TDX86660.1"/>
    <property type="molecule type" value="Genomic_DNA"/>
</dbReference>
<accession>A0A4R8IAS9</accession>
<dbReference type="Proteomes" id="UP000295313">
    <property type="component" value="Unassembled WGS sequence"/>
</dbReference>
<evidence type="ECO:0000256" key="1">
    <source>
        <dbReference type="SAM" id="Phobius"/>
    </source>
</evidence>
<proteinExistence type="predicted"/>
<dbReference type="RefSeq" id="WP_133943310.1">
    <property type="nucleotide sequence ID" value="NZ_SOEO01000001.1"/>
</dbReference>
<feature type="transmembrane region" description="Helical" evidence="1">
    <location>
        <begin position="110"/>
        <end position="127"/>
    </location>
</feature>
<protein>
    <submittedName>
        <fullName evidence="2">Uncharacterized protein</fullName>
    </submittedName>
</protein>
<feature type="transmembrane region" description="Helical" evidence="1">
    <location>
        <begin position="54"/>
        <end position="78"/>
    </location>
</feature>
<name>A0A4R8IAS9_9FLAO</name>
<keyword evidence="1" id="KW-0812">Transmembrane</keyword>
<gene>
    <name evidence="2" type="ORF">B0I22_0799</name>
</gene>
<dbReference type="AlphaFoldDB" id="A0A4R8IAS9"/>
<feature type="transmembrane region" description="Helical" evidence="1">
    <location>
        <begin position="85"/>
        <end position="104"/>
    </location>
</feature>
<keyword evidence="1" id="KW-1133">Transmembrane helix</keyword>
<dbReference type="OrthoDB" id="9941310at2"/>
<keyword evidence="1" id="KW-0472">Membrane</keyword>
<comment type="caution">
    <text evidence="2">The sequence shown here is derived from an EMBL/GenBank/DDBJ whole genome shotgun (WGS) entry which is preliminary data.</text>
</comment>
<reference evidence="2 3" key="1">
    <citation type="submission" date="2019-03" db="EMBL/GenBank/DDBJ databases">
        <title>Genomic Encyclopedia of Type Strains, Phase III (KMG-III): the genomes of soil and plant-associated and newly described type strains.</title>
        <authorList>
            <person name="Whitman W."/>
        </authorList>
    </citation>
    <scope>NUCLEOTIDE SEQUENCE [LARGE SCALE GENOMIC DNA]</scope>
    <source>
        <strain evidence="2 3">CGMCC 1.12802</strain>
    </source>
</reference>
<keyword evidence="3" id="KW-1185">Reference proteome</keyword>
<organism evidence="2 3">
    <name type="scientific">Epilithonimonas xixisoli</name>
    <dbReference type="NCBI Taxonomy" id="1476462"/>
    <lineage>
        <taxon>Bacteria</taxon>
        <taxon>Pseudomonadati</taxon>
        <taxon>Bacteroidota</taxon>
        <taxon>Flavobacteriia</taxon>
        <taxon>Flavobacteriales</taxon>
        <taxon>Weeksellaceae</taxon>
        <taxon>Chryseobacterium group</taxon>
        <taxon>Epilithonimonas</taxon>
    </lineage>
</organism>